<evidence type="ECO:0000256" key="7">
    <source>
        <dbReference type="ARBA" id="ARBA00023242"/>
    </source>
</evidence>
<comment type="similarity">
    <text evidence="2">Belongs to the NEMP family.</text>
</comment>
<dbReference type="PANTHER" id="PTHR13598">
    <property type="entry name" value="AT07567P-RELATED"/>
    <property type="match status" value="1"/>
</dbReference>
<comment type="caution">
    <text evidence="9">The sequence shown here is derived from an EMBL/GenBank/DDBJ whole genome shotgun (WGS) entry which is preliminary data.</text>
</comment>
<dbReference type="AlphaFoldDB" id="A0A835CUH0"/>
<evidence type="ECO:0000256" key="6">
    <source>
        <dbReference type="ARBA" id="ARBA00023136"/>
    </source>
</evidence>
<evidence type="ECO:0000256" key="5">
    <source>
        <dbReference type="ARBA" id="ARBA00022989"/>
    </source>
</evidence>
<dbReference type="GO" id="GO:0005637">
    <property type="term" value="C:nuclear inner membrane"/>
    <property type="evidence" value="ECO:0007669"/>
    <property type="project" value="UniProtKB-SubCell"/>
</dbReference>
<keyword evidence="4" id="KW-0732">Signal</keyword>
<feature type="transmembrane region" description="Helical" evidence="8">
    <location>
        <begin position="169"/>
        <end position="188"/>
    </location>
</feature>
<dbReference type="InterPro" id="IPR019358">
    <property type="entry name" value="NEMP_fam"/>
</dbReference>
<evidence type="ECO:0000256" key="8">
    <source>
        <dbReference type="SAM" id="Phobius"/>
    </source>
</evidence>
<keyword evidence="5 8" id="KW-1133">Transmembrane helix</keyword>
<dbReference type="Proteomes" id="UP000639338">
    <property type="component" value="Unassembled WGS sequence"/>
</dbReference>
<dbReference type="OrthoDB" id="509138at2759"/>
<sequence length="278" mass="32521">MEPGDSVENNEPGLKIFCHNAKSKYLSHIWRTIMMSLHTDLDNYELYDGKSSTEVIEKHDINQRSWRFNWFGIKKNKQFHINLFEDTCIGIYTPPYNNYNYKMSMTLTVLDLLKVSLALSGTIIFWASKKLSRNTLFYYATGITLGVTFSILILIWFASKFFGRGKTMYVIASIGWAFSSWVLNGLWQNAQFILQQYKEYVIWYLIVSSVISFIICYRIGPITNSRTKHIIQWALQGLGLAMIYYSSHFHEASLSICVLLLFVYNFPMIAFHKSKKYW</sequence>
<name>A0A835CUH0_APHGI</name>
<feature type="transmembrane region" description="Helical" evidence="8">
    <location>
        <begin position="200"/>
        <end position="217"/>
    </location>
</feature>
<evidence type="ECO:0008006" key="11">
    <source>
        <dbReference type="Google" id="ProtNLM"/>
    </source>
</evidence>
<reference evidence="9 10" key="1">
    <citation type="submission" date="2020-08" db="EMBL/GenBank/DDBJ databases">
        <title>Aphidius gifuensis genome sequencing and assembly.</title>
        <authorList>
            <person name="Du Z."/>
        </authorList>
    </citation>
    <scope>NUCLEOTIDE SEQUENCE [LARGE SCALE GENOMIC DNA]</scope>
    <source>
        <strain evidence="9">YNYX2018</strain>
        <tissue evidence="9">Adults</tissue>
    </source>
</reference>
<gene>
    <name evidence="9" type="ORF">HCN44_003398</name>
</gene>
<keyword evidence="7" id="KW-0539">Nucleus</keyword>
<protein>
    <recommendedName>
        <fullName evidence="11">Nuclear envelope integral membrane protein 1</fullName>
    </recommendedName>
</protein>
<proteinExistence type="inferred from homology"/>
<feature type="transmembrane region" description="Helical" evidence="8">
    <location>
        <begin position="252"/>
        <end position="271"/>
    </location>
</feature>
<keyword evidence="3 8" id="KW-0812">Transmembrane</keyword>
<dbReference type="Pfam" id="PF10225">
    <property type="entry name" value="NEMP"/>
    <property type="match status" value="1"/>
</dbReference>
<organism evidence="9 10">
    <name type="scientific">Aphidius gifuensis</name>
    <name type="common">Parasitoid wasp</name>
    <dbReference type="NCBI Taxonomy" id="684658"/>
    <lineage>
        <taxon>Eukaryota</taxon>
        <taxon>Metazoa</taxon>
        <taxon>Ecdysozoa</taxon>
        <taxon>Arthropoda</taxon>
        <taxon>Hexapoda</taxon>
        <taxon>Insecta</taxon>
        <taxon>Pterygota</taxon>
        <taxon>Neoptera</taxon>
        <taxon>Endopterygota</taxon>
        <taxon>Hymenoptera</taxon>
        <taxon>Apocrita</taxon>
        <taxon>Ichneumonoidea</taxon>
        <taxon>Braconidae</taxon>
        <taxon>Aphidiinae</taxon>
        <taxon>Aphidius</taxon>
    </lineage>
</organism>
<evidence type="ECO:0000256" key="4">
    <source>
        <dbReference type="ARBA" id="ARBA00022729"/>
    </source>
</evidence>
<dbReference type="EMBL" id="JACMRX010000002">
    <property type="protein sequence ID" value="KAF7994308.1"/>
    <property type="molecule type" value="Genomic_DNA"/>
</dbReference>
<dbReference type="PANTHER" id="PTHR13598:SF1">
    <property type="entry name" value="AT07567P-RELATED"/>
    <property type="match status" value="1"/>
</dbReference>
<evidence type="ECO:0000313" key="10">
    <source>
        <dbReference type="Proteomes" id="UP000639338"/>
    </source>
</evidence>
<accession>A0A835CUH0</accession>
<feature type="transmembrane region" description="Helical" evidence="8">
    <location>
        <begin position="107"/>
        <end position="126"/>
    </location>
</feature>
<keyword evidence="6 8" id="KW-0472">Membrane</keyword>
<keyword evidence="10" id="KW-1185">Reference proteome</keyword>
<evidence type="ECO:0000256" key="3">
    <source>
        <dbReference type="ARBA" id="ARBA00022692"/>
    </source>
</evidence>
<feature type="transmembrane region" description="Helical" evidence="8">
    <location>
        <begin position="138"/>
        <end position="157"/>
    </location>
</feature>
<evidence type="ECO:0000313" key="9">
    <source>
        <dbReference type="EMBL" id="KAF7994308.1"/>
    </source>
</evidence>
<evidence type="ECO:0000256" key="2">
    <source>
        <dbReference type="ARBA" id="ARBA00005748"/>
    </source>
</evidence>
<evidence type="ECO:0000256" key="1">
    <source>
        <dbReference type="ARBA" id="ARBA00004575"/>
    </source>
</evidence>
<comment type="subcellular location">
    <subcellularLocation>
        <location evidence="1">Nucleus inner membrane</location>
        <topology evidence="1">Multi-pass membrane protein</topology>
        <orientation evidence="1">Nucleoplasmic side</orientation>
    </subcellularLocation>
</comment>